<dbReference type="Pfam" id="PF04977">
    <property type="entry name" value="DivIC"/>
    <property type="match status" value="1"/>
</dbReference>
<evidence type="ECO:0000256" key="1">
    <source>
        <dbReference type="SAM" id="Phobius"/>
    </source>
</evidence>
<proteinExistence type="predicted"/>
<protein>
    <recommendedName>
        <fullName evidence="4">Septum formation initiator</fullName>
    </recommendedName>
</protein>
<name>A0A2M6P0I9_9BACT</name>
<sequence>MLKKRAHGIFIQRFFSSPLFLICGLVLSCLFIFAFFRNYYQDYHIHKEIEALQGEVGALEKKKLESLEILDYVMSDTFVEETARKELQYKKPGEHVIVVNTPTIYEEVDAGEEHVQGGLSNPIKWWYYFIHKDLSS</sequence>
<organism evidence="2 3">
    <name type="scientific">Candidatus Magasanikbacteria bacterium CG10_big_fil_rev_8_21_14_0_10_38_6</name>
    <dbReference type="NCBI Taxonomy" id="1974647"/>
    <lineage>
        <taxon>Bacteria</taxon>
        <taxon>Candidatus Magasanikiibacteriota</taxon>
    </lineage>
</organism>
<accession>A0A2M6P0I9</accession>
<dbReference type="Proteomes" id="UP000228528">
    <property type="component" value="Unassembled WGS sequence"/>
</dbReference>
<dbReference type="AlphaFoldDB" id="A0A2M6P0I9"/>
<evidence type="ECO:0000313" key="3">
    <source>
        <dbReference type="Proteomes" id="UP000228528"/>
    </source>
</evidence>
<evidence type="ECO:0008006" key="4">
    <source>
        <dbReference type="Google" id="ProtNLM"/>
    </source>
</evidence>
<keyword evidence="1" id="KW-0472">Membrane</keyword>
<evidence type="ECO:0000313" key="2">
    <source>
        <dbReference type="EMBL" id="PIR77243.1"/>
    </source>
</evidence>
<keyword evidence="1" id="KW-0812">Transmembrane</keyword>
<dbReference type="PROSITE" id="PS51257">
    <property type="entry name" value="PROKAR_LIPOPROTEIN"/>
    <property type="match status" value="1"/>
</dbReference>
<reference evidence="3" key="1">
    <citation type="submission" date="2017-09" db="EMBL/GenBank/DDBJ databases">
        <title>Depth-based differentiation of microbial function through sediment-hosted aquifers and enrichment of novel symbionts in the deep terrestrial subsurface.</title>
        <authorList>
            <person name="Probst A.J."/>
            <person name="Ladd B."/>
            <person name="Jarett J.K."/>
            <person name="Geller-Mcgrath D.E."/>
            <person name="Sieber C.M.K."/>
            <person name="Emerson J.B."/>
            <person name="Anantharaman K."/>
            <person name="Thomas B.C."/>
            <person name="Malmstrom R."/>
            <person name="Stieglmeier M."/>
            <person name="Klingl A."/>
            <person name="Woyke T."/>
            <person name="Ryan C.M."/>
            <person name="Banfield J.F."/>
        </authorList>
    </citation>
    <scope>NUCLEOTIDE SEQUENCE [LARGE SCALE GENOMIC DNA]</scope>
</reference>
<comment type="caution">
    <text evidence="2">The sequence shown here is derived from an EMBL/GenBank/DDBJ whole genome shotgun (WGS) entry which is preliminary data.</text>
</comment>
<dbReference type="InterPro" id="IPR007060">
    <property type="entry name" value="FtsL/DivIC"/>
</dbReference>
<dbReference type="EMBL" id="PFBW01000152">
    <property type="protein sequence ID" value="PIR77243.1"/>
    <property type="molecule type" value="Genomic_DNA"/>
</dbReference>
<gene>
    <name evidence="2" type="ORF">COU30_03525</name>
</gene>
<feature type="transmembrane region" description="Helical" evidence="1">
    <location>
        <begin position="20"/>
        <end position="40"/>
    </location>
</feature>
<keyword evidence="1" id="KW-1133">Transmembrane helix</keyword>